<dbReference type="EMBL" id="BMKS01000003">
    <property type="protein sequence ID" value="GGG24720.1"/>
    <property type="molecule type" value="Genomic_DNA"/>
</dbReference>
<dbReference type="Proteomes" id="UP000597507">
    <property type="component" value="Unassembled WGS sequence"/>
</dbReference>
<proteinExistence type="predicted"/>
<accession>A0A8J2Z921</accession>
<dbReference type="Gene3D" id="3.40.50.150">
    <property type="entry name" value="Vaccinia Virus protein VP39"/>
    <property type="match status" value="1"/>
</dbReference>
<dbReference type="RefSeq" id="WP_188899014.1">
    <property type="nucleotide sequence ID" value="NZ_BMKS01000003.1"/>
</dbReference>
<evidence type="ECO:0000313" key="2">
    <source>
        <dbReference type="EMBL" id="GGG24720.1"/>
    </source>
</evidence>
<sequence length="244" mass="25139">MPPSSLDTAQADGRAGLAPAAVRGRAAVCRAVAARYAGASRWAQGYVRGKLRSDPATAALLALGAARPFGRVLDLGCGRGQLGLALLEAGCATALLGLDRDRAKLEEARAAASGLPAGFVEGDLLDPGVAFPEADTVLLIDVLYQLPAAAQRALLPRAAAAARRRVVIRVFDPGRGWRSTFGLAVEQLGRVFRGETGRTAIAPLPLGVLAGALREAGFARVAIAPCWGATPLPNVLLHAEREGA</sequence>
<dbReference type="SUPFAM" id="SSF53335">
    <property type="entry name" value="S-adenosyl-L-methionine-dependent methyltransferases"/>
    <property type="match status" value="1"/>
</dbReference>
<organism evidence="2 3">
    <name type="scientific">Caldovatus sediminis</name>
    <dbReference type="NCBI Taxonomy" id="2041189"/>
    <lineage>
        <taxon>Bacteria</taxon>
        <taxon>Pseudomonadati</taxon>
        <taxon>Pseudomonadota</taxon>
        <taxon>Alphaproteobacteria</taxon>
        <taxon>Acetobacterales</taxon>
        <taxon>Roseomonadaceae</taxon>
        <taxon>Caldovatus</taxon>
    </lineage>
</organism>
<dbReference type="InterPro" id="IPR041698">
    <property type="entry name" value="Methyltransf_25"/>
</dbReference>
<name>A0A8J2Z921_9PROT</name>
<evidence type="ECO:0000259" key="1">
    <source>
        <dbReference type="Pfam" id="PF13649"/>
    </source>
</evidence>
<comment type="caution">
    <text evidence="2">The sequence shown here is derived from an EMBL/GenBank/DDBJ whole genome shotgun (WGS) entry which is preliminary data.</text>
</comment>
<dbReference type="Pfam" id="PF13649">
    <property type="entry name" value="Methyltransf_25"/>
    <property type="match status" value="1"/>
</dbReference>
<protein>
    <recommendedName>
        <fullName evidence="1">Methyltransferase domain-containing protein</fullName>
    </recommendedName>
</protein>
<reference evidence="2 3" key="1">
    <citation type="journal article" date="2014" name="Int. J. Syst. Evol. Microbiol.">
        <title>Complete genome sequence of Corynebacterium casei LMG S-19264T (=DSM 44701T), isolated from a smear-ripened cheese.</title>
        <authorList>
            <consortium name="US DOE Joint Genome Institute (JGI-PGF)"/>
            <person name="Walter F."/>
            <person name="Albersmeier A."/>
            <person name="Kalinowski J."/>
            <person name="Ruckert C."/>
        </authorList>
    </citation>
    <scope>NUCLEOTIDE SEQUENCE [LARGE SCALE GENOMIC DNA]</scope>
    <source>
        <strain evidence="2 3">CGMCC 1.16330</strain>
    </source>
</reference>
<dbReference type="AlphaFoldDB" id="A0A8J2Z921"/>
<evidence type="ECO:0000313" key="3">
    <source>
        <dbReference type="Proteomes" id="UP000597507"/>
    </source>
</evidence>
<gene>
    <name evidence="2" type="ORF">GCM10010964_10910</name>
</gene>
<feature type="domain" description="Methyltransferase" evidence="1">
    <location>
        <begin position="72"/>
        <end position="161"/>
    </location>
</feature>
<dbReference type="CDD" id="cd02440">
    <property type="entry name" value="AdoMet_MTases"/>
    <property type="match status" value="1"/>
</dbReference>
<keyword evidence="3" id="KW-1185">Reference proteome</keyword>
<dbReference type="InterPro" id="IPR029063">
    <property type="entry name" value="SAM-dependent_MTases_sf"/>
</dbReference>